<evidence type="ECO:0000256" key="8">
    <source>
        <dbReference type="ARBA" id="ARBA00022927"/>
    </source>
</evidence>
<dbReference type="GO" id="GO:0015031">
    <property type="term" value="P:protein transport"/>
    <property type="evidence" value="ECO:0007669"/>
    <property type="project" value="UniProtKB-KW"/>
</dbReference>
<evidence type="ECO:0000256" key="13">
    <source>
        <dbReference type="RuleBase" id="RU363115"/>
    </source>
</evidence>
<dbReference type="Pfam" id="PF03416">
    <property type="entry name" value="Peptidase_C54"/>
    <property type="match status" value="1"/>
</dbReference>
<dbReference type="PANTHER" id="PTHR22624">
    <property type="entry name" value="CYSTEINE PROTEASE ATG4"/>
    <property type="match status" value="1"/>
</dbReference>
<keyword evidence="4 13" id="KW-0963">Cytoplasm</keyword>
<dbReference type="GO" id="GO:0000045">
    <property type="term" value="P:autophagosome assembly"/>
    <property type="evidence" value="ECO:0007669"/>
    <property type="project" value="TreeGrafter"/>
</dbReference>
<protein>
    <recommendedName>
        <fullName evidence="13">Cysteine protease</fullName>
        <ecNumber evidence="13">3.4.22.-</ecNumber>
    </recommendedName>
</protein>
<dbReference type="AlphaFoldDB" id="A0A5N5J9D1"/>
<keyword evidence="8 13" id="KW-0653">Protein transport</keyword>
<proteinExistence type="inferred from homology"/>
<gene>
    <name evidence="16" type="ORF">DKX38_026387</name>
</gene>
<accession>A0A5N5J9D1</accession>
<dbReference type="GO" id="GO:0035973">
    <property type="term" value="P:aggrephagy"/>
    <property type="evidence" value="ECO:0007669"/>
    <property type="project" value="TreeGrafter"/>
</dbReference>
<dbReference type="PANTHER" id="PTHR22624:SF49">
    <property type="entry name" value="CYSTEINE PROTEASE"/>
    <property type="match status" value="1"/>
</dbReference>
<dbReference type="EC" id="3.4.22.-" evidence="13"/>
<keyword evidence="17" id="KW-1185">Reference proteome</keyword>
<dbReference type="GO" id="GO:0000423">
    <property type="term" value="P:mitophagy"/>
    <property type="evidence" value="ECO:0007669"/>
    <property type="project" value="TreeGrafter"/>
</dbReference>
<comment type="subcellular location">
    <subcellularLocation>
        <location evidence="1 13">Cytoplasm</location>
    </subcellularLocation>
</comment>
<dbReference type="GO" id="GO:0005737">
    <property type="term" value="C:cytoplasm"/>
    <property type="evidence" value="ECO:0007669"/>
    <property type="project" value="UniProtKB-SubCell"/>
</dbReference>
<organism evidence="16 17">
    <name type="scientific">Salix brachista</name>
    <dbReference type="NCBI Taxonomy" id="2182728"/>
    <lineage>
        <taxon>Eukaryota</taxon>
        <taxon>Viridiplantae</taxon>
        <taxon>Streptophyta</taxon>
        <taxon>Embryophyta</taxon>
        <taxon>Tracheophyta</taxon>
        <taxon>Spermatophyta</taxon>
        <taxon>Magnoliopsida</taxon>
        <taxon>eudicotyledons</taxon>
        <taxon>Gunneridae</taxon>
        <taxon>Pentapetalae</taxon>
        <taxon>rosids</taxon>
        <taxon>fabids</taxon>
        <taxon>Malpighiales</taxon>
        <taxon>Salicaceae</taxon>
        <taxon>Saliceae</taxon>
        <taxon>Salix</taxon>
    </lineage>
</organism>
<dbReference type="GO" id="GO:0016485">
    <property type="term" value="P:protein processing"/>
    <property type="evidence" value="ECO:0007669"/>
    <property type="project" value="TreeGrafter"/>
</dbReference>
<dbReference type="EMBL" id="VDCV01000017">
    <property type="protein sequence ID" value="KAB5515739.1"/>
    <property type="molecule type" value="Genomic_DNA"/>
</dbReference>
<evidence type="ECO:0000256" key="14">
    <source>
        <dbReference type="SAM" id="MobiDB-lite"/>
    </source>
</evidence>
<evidence type="ECO:0000256" key="4">
    <source>
        <dbReference type="ARBA" id="ARBA00022490"/>
    </source>
</evidence>
<comment type="catalytic activity">
    <reaction evidence="10">
        <text>[protein]-C-terminal L-amino acid-glycyl-phosphatidylethanolamide + H2O = [protein]-C-terminal L-amino acid-glycine + a 1,2-diacyl-sn-glycero-3-phosphoethanolamine</text>
        <dbReference type="Rhea" id="RHEA:67548"/>
        <dbReference type="Rhea" id="RHEA-COMP:17323"/>
        <dbReference type="Rhea" id="RHEA-COMP:17324"/>
        <dbReference type="ChEBI" id="CHEBI:15377"/>
        <dbReference type="ChEBI" id="CHEBI:64612"/>
        <dbReference type="ChEBI" id="CHEBI:172940"/>
        <dbReference type="ChEBI" id="CHEBI:172941"/>
    </reaction>
    <physiologicalReaction direction="left-to-right" evidence="10">
        <dbReference type="Rhea" id="RHEA:67549"/>
    </physiologicalReaction>
</comment>
<comment type="subunit">
    <text evidence="11">Interacts with ATG8.</text>
</comment>
<evidence type="ECO:0000256" key="11">
    <source>
        <dbReference type="ARBA" id="ARBA00038724"/>
    </source>
</evidence>
<evidence type="ECO:0000313" key="17">
    <source>
        <dbReference type="Proteomes" id="UP000326939"/>
    </source>
</evidence>
<name>A0A5N5J9D1_9ROSI</name>
<dbReference type="GO" id="GO:0034727">
    <property type="term" value="P:piecemeal microautophagy of the nucleus"/>
    <property type="evidence" value="ECO:0007669"/>
    <property type="project" value="TreeGrafter"/>
</dbReference>
<keyword evidence="5 13" id="KW-0645">Protease</keyword>
<evidence type="ECO:0000256" key="3">
    <source>
        <dbReference type="ARBA" id="ARBA00022448"/>
    </source>
</evidence>
<evidence type="ECO:0000256" key="1">
    <source>
        <dbReference type="ARBA" id="ARBA00004496"/>
    </source>
</evidence>
<evidence type="ECO:0000256" key="7">
    <source>
        <dbReference type="ARBA" id="ARBA00022807"/>
    </source>
</evidence>
<evidence type="ECO:0000313" key="16">
    <source>
        <dbReference type="EMBL" id="KAB5515739.1"/>
    </source>
</evidence>
<evidence type="ECO:0000256" key="12">
    <source>
        <dbReference type="ARBA" id="ARBA00045891"/>
    </source>
</evidence>
<dbReference type="SUPFAM" id="SSF54001">
    <property type="entry name" value="Cysteine proteinases"/>
    <property type="match status" value="1"/>
</dbReference>
<evidence type="ECO:0000256" key="6">
    <source>
        <dbReference type="ARBA" id="ARBA00022801"/>
    </source>
</evidence>
<comment type="caution">
    <text evidence="16">The sequence shown here is derived from an EMBL/GenBank/DDBJ whole genome shotgun (WGS) entry which is preliminary data.</text>
</comment>
<sequence length="281" mass="30909">MKGSRERGFVASSRSSSTTDSPNRSFTSDSSELGSADTKFSKPSLWSTFFASAFSVFDTHRDSSSTCEKPHTRHGNGWTSAVKKIVAGGSMRRNQECVLGTGKTGISNTTSDIWLLGACYRISQDNSSGDDAAANALAAFNHDFASRILITYRKGFDAIEDSKLTSDGSWGCMLRSSQMLVAQLIGEFSFLTLQALLFHRLGRSWRKPLDKPLDREYVEILHLFGDSESSTFSIHNLLRAGKAYGLAAGSWVGPYAVCHSWESLVHSKREETNLEYQSLQS</sequence>
<evidence type="ECO:0000256" key="2">
    <source>
        <dbReference type="ARBA" id="ARBA00010958"/>
    </source>
</evidence>
<dbReference type="Proteomes" id="UP000326939">
    <property type="component" value="Chromosome 17"/>
</dbReference>
<dbReference type="GO" id="GO:0019786">
    <property type="term" value="F:protein-phosphatidylethanolamide deconjugating activity"/>
    <property type="evidence" value="ECO:0007669"/>
    <property type="project" value="InterPro"/>
</dbReference>
<reference evidence="17" key="1">
    <citation type="journal article" date="2019" name="Gigascience">
        <title>De novo genome assembly of the endangered Acer yangbiense, a plant species with extremely small populations endemic to Yunnan Province, China.</title>
        <authorList>
            <person name="Yang J."/>
            <person name="Wariss H.M."/>
            <person name="Tao L."/>
            <person name="Zhang R."/>
            <person name="Yun Q."/>
            <person name="Hollingsworth P."/>
            <person name="Dao Z."/>
            <person name="Luo G."/>
            <person name="Guo H."/>
            <person name="Ma Y."/>
            <person name="Sun W."/>
        </authorList>
    </citation>
    <scope>NUCLEOTIDE SEQUENCE [LARGE SCALE GENOMIC DNA]</scope>
    <source>
        <strain evidence="17">cv. br00</strain>
    </source>
</reference>
<feature type="domain" description="Peptidase C54 catalytic" evidence="15">
    <location>
        <begin position="139"/>
        <end position="277"/>
    </location>
</feature>
<comment type="function">
    <text evidence="12">Cysteine protease that plays a key role in autophagy by mediating both proteolytic activation and delipidation of ATG8 family proteins. The protease activity is required for proteolytic activation of ATG8 family proteins: cleaves the C-terminal amino acid of ATG8 proteins to reveal a C-terminal glycine. Exposure of the glycine at the C-terminus is essential for ATG8 proteins conjugation to phosphatidylethanolamine (PE) and insertion to membranes, which is necessary for autophagy. In addition to the protease activity, also mediates delipidation of PE-conjugated ATG8 proteins.</text>
</comment>
<keyword evidence="9 13" id="KW-0072">Autophagy</keyword>
<dbReference type="InterPro" id="IPR046792">
    <property type="entry name" value="Peptidase_C54_cat"/>
</dbReference>
<feature type="region of interest" description="Disordered" evidence="14">
    <location>
        <begin position="1"/>
        <end position="37"/>
    </location>
</feature>
<evidence type="ECO:0000256" key="10">
    <source>
        <dbReference type="ARBA" id="ARBA00029362"/>
    </source>
</evidence>
<evidence type="ECO:0000259" key="15">
    <source>
        <dbReference type="Pfam" id="PF03416"/>
    </source>
</evidence>
<evidence type="ECO:0000256" key="5">
    <source>
        <dbReference type="ARBA" id="ARBA00022670"/>
    </source>
</evidence>
<keyword evidence="6 13" id="KW-0378">Hydrolase</keyword>
<dbReference type="InterPro" id="IPR005078">
    <property type="entry name" value="Peptidase_C54"/>
</dbReference>
<evidence type="ECO:0000256" key="9">
    <source>
        <dbReference type="ARBA" id="ARBA00023006"/>
    </source>
</evidence>
<keyword evidence="7" id="KW-0788">Thiol protease</keyword>
<dbReference type="InterPro" id="IPR038765">
    <property type="entry name" value="Papain-like_cys_pep_sf"/>
</dbReference>
<keyword evidence="3" id="KW-0813">Transport</keyword>
<feature type="compositionally biased region" description="Low complexity" evidence="14">
    <location>
        <begin position="12"/>
        <end position="25"/>
    </location>
</feature>
<dbReference type="GO" id="GO:0004197">
    <property type="term" value="F:cysteine-type endopeptidase activity"/>
    <property type="evidence" value="ECO:0007669"/>
    <property type="project" value="TreeGrafter"/>
</dbReference>
<comment type="similarity">
    <text evidence="2 13">Belongs to the peptidase C54 family.</text>
</comment>